<dbReference type="CDD" id="cd12175">
    <property type="entry name" value="2-Hacid_dh_11"/>
    <property type="match status" value="1"/>
</dbReference>
<dbReference type="EMBL" id="BAABFO010000008">
    <property type="protein sequence ID" value="GAA4331272.1"/>
    <property type="molecule type" value="Genomic_DNA"/>
</dbReference>
<sequence>MSYRVSFLDVMAPTVREAITAAMPEGFDIVFADSPEPDAQRALLPDADFVITGTQPFSADMFAAAPRVRLIQKWGIGYDKIDLEAARRAGVAVAITYGANAGPVAEHAIALMLAVYRRLPLIDRKLRQGVWMKAEMRSVCYQIAGKRVGLLGFGNIGRMVAHRLRGFDAEVVYHDLRRADPVTERALRARPVSLDELLAGSDILSIHVPLTAQTRGMIDAGALARMKRGAILINTARGGIVDEQALYASLAEGHLHGAGFDVFEQEPVDPANPLLTLDQFVGSPHSAGGVFDNVDYVARRAFGNMQALLQGEAISADDLIVPPGNAAAAR</sequence>
<feature type="domain" description="D-isomer specific 2-hydroxyacid dehydrogenase NAD-binding" evidence="2">
    <location>
        <begin position="109"/>
        <end position="287"/>
    </location>
</feature>
<dbReference type="InterPro" id="IPR006140">
    <property type="entry name" value="D-isomer_DH_NAD-bd"/>
</dbReference>
<dbReference type="RefSeq" id="WP_345248837.1">
    <property type="nucleotide sequence ID" value="NZ_BAABFO010000008.1"/>
</dbReference>
<evidence type="ECO:0000313" key="4">
    <source>
        <dbReference type="Proteomes" id="UP001501671"/>
    </source>
</evidence>
<keyword evidence="4" id="KW-1185">Reference proteome</keyword>
<dbReference type="Proteomes" id="UP001501671">
    <property type="component" value="Unassembled WGS sequence"/>
</dbReference>
<dbReference type="PROSITE" id="PS00671">
    <property type="entry name" value="D_2_HYDROXYACID_DH_3"/>
    <property type="match status" value="1"/>
</dbReference>
<dbReference type="PANTHER" id="PTHR10996:SF283">
    <property type="entry name" value="GLYOXYLATE_HYDROXYPYRUVATE REDUCTASE B"/>
    <property type="match status" value="1"/>
</dbReference>
<dbReference type="SUPFAM" id="SSF52283">
    <property type="entry name" value="Formate/glycerate dehydrogenase catalytic domain-like"/>
    <property type="match status" value="1"/>
</dbReference>
<reference evidence="4" key="1">
    <citation type="journal article" date="2019" name="Int. J. Syst. Evol. Microbiol.">
        <title>The Global Catalogue of Microorganisms (GCM) 10K type strain sequencing project: providing services to taxonomists for standard genome sequencing and annotation.</title>
        <authorList>
            <consortium name="The Broad Institute Genomics Platform"/>
            <consortium name="The Broad Institute Genome Sequencing Center for Infectious Disease"/>
            <person name="Wu L."/>
            <person name="Ma J."/>
        </authorList>
    </citation>
    <scope>NUCLEOTIDE SEQUENCE [LARGE SCALE GENOMIC DNA]</scope>
    <source>
        <strain evidence="4">JCM 17666</strain>
    </source>
</reference>
<protein>
    <submittedName>
        <fullName evidence="3">2-hydroxyacid dehydrogenase</fullName>
    </submittedName>
</protein>
<dbReference type="PANTHER" id="PTHR10996">
    <property type="entry name" value="2-HYDROXYACID DEHYDROGENASE-RELATED"/>
    <property type="match status" value="1"/>
</dbReference>
<dbReference type="Pfam" id="PF02826">
    <property type="entry name" value="2-Hacid_dh_C"/>
    <property type="match status" value="1"/>
</dbReference>
<dbReference type="InterPro" id="IPR050223">
    <property type="entry name" value="D-isomer_2-hydroxyacid_DH"/>
</dbReference>
<keyword evidence="1" id="KW-0560">Oxidoreductase</keyword>
<evidence type="ECO:0000259" key="2">
    <source>
        <dbReference type="Pfam" id="PF02826"/>
    </source>
</evidence>
<evidence type="ECO:0000313" key="3">
    <source>
        <dbReference type="EMBL" id="GAA4331272.1"/>
    </source>
</evidence>
<dbReference type="SUPFAM" id="SSF51735">
    <property type="entry name" value="NAD(P)-binding Rossmann-fold domains"/>
    <property type="match status" value="1"/>
</dbReference>
<organism evidence="3 4">
    <name type="scientific">Pigmentiphaga soli</name>
    <dbReference type="NCBI Taxonomy" id="1007095"/>
    <lineage>
        <taxon>Bacteria</taxon>
        <taxon>Pseudomonadati</taxon>
        <taxon>Pseudomonadota</taxon>
        <taxon>Betaproteobacteria</taxon>
        <taxon>Burkholderiales</taxon>
        <taxon>Alcaligenaceae</taxon>
        <taxon>Pigmentiphaga</taxon>
    </lineage>
</organism>
<proteinExistence type="predicted"/>
<dbReference type="InterPro" id="IPR036291">
    <property type="entry name" value="NAD(P)-bd_dom_sf"/>
</dbReference>
<dbReference type="Gene3D" id="3.40.50.720">
    <property type="entry name" value="NAD(P)-binding Rossmann-like Domain"/>
    <property type="match status" value="2"/>
</dbReference>
<comment type="caution">
    <text evidence="3">The sequence shown here is derived from an EMBL/GenBank/DDBJ whole genome shotgun (WGS) entry which is preliminary data.</text>
</comment>
<evidence type="ECO:0000256" key="1">
    <source>
        <dbReference type="ARBA" id="ARBA00023002"/>
    </source>
</evidence>
<gene>
    <name evidence="3" type="ORF">GCM10023144_19680</name>
</gene>
<dbReference type="PROSITE" id="PS00670">
    <property type="entry name" value="D_2_HYDROXYACID_DH_2"/>
    <property type="match status" value="1"/>
</dbReference>
<dbReference type="InterPro" id="IPR029753">
    <property type="entry name" value="D-isomer_DH_CS"/>
</dbReference>
<name>A0ABP8GXK5_9BURK</name>
<accession>A0ABP8GXK5</accession>